<evidence type="ECO:0000313" key="9">
    <source>
        <dbReference type="EMBL" id="CAF4472285.1"/>
    </source>
</evidence>
<accession>A0A818CWW9</accession>
<proteinExistence type="predicted"/>
<protein>
    <submittedName>
        <fullName evidence="5">Uncharacterized protein</fullName>
    </submittedName>
</protein>
<dbReference type="EMBL" id="CAJNYV010000584">
    <property type="protein sequence ID" value="CAF3369484.1"/>
    <property type="molecule type" value="Genomic_DNA"/>
</dbReference>
<dbReference type="OrthoDB" id="342730at2759"/>
<dbReference type="Proteomes" id="UP000663865">
    <property type="component" value="Unassembled WGS sequence"/>
</dbReference>
<dbReference type="Proteomes" id="UP000663851">
    <property type="component" value="Unassembled WGS sequence"/>
</dbReference>
<evidence type="ECO:0000313" key="1">
    <source>
        <dbReference type="EMBL" id="CAF2974988.1"/>
    </source>
</evidence>
<evidence type="ECO:0000313" key="10">
    <source>
        <dbReference type="Proteomes" id="UP000663869"/>
    </source>
</evidence>
<dbReference type="Proteomes" id="UP000663873">
    <property type="component" value="Unassembled WGS sequence"/>
</dbReference>
<dbReference type="Gene3D" id="2.120.10.30">
    <property type="entry name" value="TolB, C-terminal domain"/>
    <property type="match status" value="1"/>
</dbReference>
<dbReference type="Proteomes" id="UP000663833">
    <property type="component" value="Unassembled WGS sequence"/>
</dbReference>
<dbReference type="EMBL" id="CAJNYT010000044">
    <property type="protein sequence ID" value="CAF3313988.1"/>
    <property type="molecule type" value="Genomic_DNA"/>
</dbReference>
<evidence type="ECO:0000313" key="5">
    <source>
        <dbReference type="EMBL" id="CAF3434612.1"/>
    </source>
</evidence>
<evidence type="ECO:0000313" key="11">
    <source>
        <dbReference type="Proteomes" id="UP000663873"/>
    </source>
</evidence>
<dbReference type="EMBL" id="CAJOBP010004433">
    <property type="protein sequence ID" value="CAF4440030.1"/>
    <property type="molecule type" value="Genomic_DNA"/>
</dbReference>
<sequence length="92" mass="9954">MFLFCTGNLYVADSGNNRLLKYALGNDDADVVAGGQEWQSSDLAHLTDPDSDIVDDKGALYISENGNHHIVRCIVGAKEGVVIGKNNLNFDK</sequence>
<dbReference type="Proteomes" id="UP000663862">
    <property type="component" value="Unassembled WGS sequence"/>
</dbReference>
<dbReference type="EMBL" id="CAJOBS010000026">
    <property type="protein sequence ID" value="CAF4472285.1"/>
    <property type="molecule type" value="Genomic_DNA"/>
</dbReference>
<evidence type="ECO:0000313" key="3">
    <source>
        <dbReference type="EMBL" id="CAF3313988.1"/>
    </source>
</evidence>
<reference evidence="5" key="1">
    <citation type="submission" date="2021-02" db="EMBL/GenBank/DDBJ databases">
        <authorList>
            <person name="Nowell W R."/>
        </authorList>
    </citation>
    <scope>NUCLEOTIDE SEQUENCE</scope>
</reference>
<dbReference type="SUPFAM" id="SSF101898">
    <property type="entry name" value="NHL repeat"/>
    <property type="match status" value="1"/>
</dbReference>
<dbReference type="EMBL" id="CAJOBO010000020">
    <property type="protein sequence ID" value="CAF4099483.1"/>
    <property type="molecule type" value="Genomic_DNA"/>
</dbReference>
<dbReference type="InterPro" id="IPR011042">
    <property type="entry name" value="6-blade_b-propeller_TolB-like"/>
</dbReference>
<evidence type="ECO:0000313" key="7">
    <source>
        <dbReference type="EMBL" id="CAF4227979.1"/>
    </source>
</evidence>
<dbReference type="Proteomes" id="UP000663872">
    <property type="component" value="Unassembled WGS sequence"/>
</dbReference>
<evidence type="ECO:0000313" key="6">
    <source>
        <dbReference type="EMBL" id="CAF4099483.1"/>
    </source>
</evidence>
<gene>
    <name evidence="5" type="ORF">FME351_LOCUS12090</name>
    <name evidence="3" type="ORF">GRG538_LOCUS1772</name>
    <name evidence="6" type="ORF">HFQ381_LOCUS848</name>
    <name evidence="4" type="ORF">KIK155_LOCUS5256</name>
    <name evidence="2" type="ORF">LUA448_LOCUS4319</name>
    <name evidence="1" type="ORF">TIS948_LOCUS110</name>
    <name evidence="9" type="ORF">TOA249_LOCUS1038</name>
    <name evidence="7" type="ORF">TSG867_LOCUS1693</name>
    <name evidence="8" type="ORF">UJA718_LOCUS22018</name>
</gene>
<evidence type="ECO:0000313" key="2">
    <source>
        <dbReference type="EMBL" id="CAF3242049.1"/>
    </source>
</evidence>
<keyword evidence="11" id="KW-1185">Reference proteome</keyword>
<dbReference type="EMBL" id="CAJNYU010001435">
    <property type="protein sequence ID" value="CAF3434612.1"/>
    <property type="molecule type" value="Genomic_DNA"/>
</dbReference>
<dbReference type="EMBL" id="CAJOBQ010000039">
    <property type="protein sequence ID" value="CAF4227979.1"/>
    <property type="molecule type" value="Genomic_DNA"/>
</dbReference>
<evidence type="ECO:0000313" key="8">
    <source>
        <dbReference type="EMBL" id="CAF4440030.1"/>
    </source>
</evidence>
<name>A0A818CWW9_9BILA</name>
<dbReference type="AlphaFoldDB" id="A0A818CWW9"/>
<dbReference type="Proteomes" id="UP000663869">
    <property type="component" value="Unassembled WGS sequence"/>
</dbReference>
<dbReference type="Proteomes" id="UP000663838">
    <property type="component" value="Unassembled WGS sequence"/>
</dbReference>
<dbReference type="EMBL" id="CAJNYD010000293">
    <property type="protein sequence ID" value="CAF3242049.1"/>
    <property type="molecule type" value="Genomic_DNA"/>
</dbReference>
<organism evidence="5 10">
    <name type="scientific">Rotaria socialis</name>
    <dbReference type="NCBI Taxonomy" id="392032"/>
    <lineage>
        <taxon>Eukaryota</taxon>
        <taxon>Metazoa</taxon>
        <taxon>Spiralia</taxon>
        <taxon>Gnathifera</taxon>
        <taxon>Rotifera</taxon>
        <taxon>Eurotatoria</taxon>
        <taxon>Bdelloidea</taxon>
        <taxon>Philodinida</taxon>
        <taxon>Philodinidae</taxon>
        <taxon>Rotaria</taxon>
    </lineage>
</organism>
<evidence type="ECO:0000313" key="4">
    <source>
        <dbReference type="EMBL" id="CAF3369484.1"/>
    </source>
</evidence>
<comment type="caution">
    <text evidence="5">The sequence shown here is derived from an EMBL/GenBank/DDBJ whole genome shotgun (WGS) entry which is preliminary data.</text>
</comment>
<dbReference type="EMBL" id="CAJNXB010000003">
    <property type="protein sequence ID" value="CAF2974988.1"/>
    <property type="molecule type" value="Genomic_DNA"/>
</dbReference>
<dbReference type="Proteomes" id="UP000663825">
    <property type="component" value="Unassembled WGS sequence"/>
</dbReference>